<evidence type="ECO:0000256" key="3">
    <source>
        <dbReference type="ARBA" id="ARBA00023125"/>
    </source>
</evidence>
<dbReference type="PROSITE" id="PS00041">
    <property type="entry name" value="HTH_ARAC_FAMILY_1"/>
    <property type="match status" value="1"/>
</dbReference>
<evidence type="ECO:0000256" key="5">
    <source>
        <dbReference type="ARBA" id="ARBA00023163"/>
    </source>
</evidence>
<evidence type="ECO:0000256" key="1">
    <source>
        <dbReference type="ARBA" id="ARBA00004496"/>
    </source>
</evidence>
<dbReference type="RefSeq" id="WP_305427034.1">
    <property type="nucleotide sequence ID" value="NZ_CP117430.1"/>
</dbReference>
<dbReference type="InterPro" id="IPR009057">
    <property type="entry name" value="Homeodomain-like_sf"/>
</dbReference>
<keyword evidence="4" id="KW-0010">Activator</keyword>
<organism evidence="8 9">
    <name type="scientific">Pseudomonas wuhanensis</name>
    <dbReference type="NCBI Taxonomy" id="2954098"/>
    <lineage>
        <taxon>Bacteria</taxon>
        <taxon>Pseudomonadati</taxon>
        <taxon>Pseudomonadota</taxon>
        <taxon>Gammaproteobacteria</taxon>
        <taxon>Pseudomonadales</taxon>
        <taxon>Pseudomonadaceae</taxon>
        <taxon>Pseudomonas</taxon>
    </lineage>
</organism>
<evidence type="ECO:0000313" key="8">
    <source>
        <dbReference type="EMBL" id="WLI21422.1"/>
    </source>
</evidence>
<evidence type="ECO:0000259" key="7">
    <source>
        <dbReference type="PROSITE" id="PS01124"/>
    </source>
</evidence>
<evidence type="ECO:0000313" key="9">
    <source>
        <dbReference type="Proteomes" id="UP001230768"/>
    </source>
</evidence>
<name>A0ABY9H062_9PSED</name>
<dbReference type="EMBL" id="CP117430">
    <property type="protein sequence ID" value="WLI21422.1"/>
    <property type="molecule type" value="Genomic_DNA"/>
</dbReference>
<dbReference type="PRINTS" id="PR00032">
    <property type="entry name" value="HTHARAC"/>
</dbReference>
<proteinExistence type="predicted"/>
<dbReference type="InterPro" id="IPR020449">
    <property type="entry name" value="Tscrpt_reg_AraC-type_HTH"/>
</dbReference>
<sequence>MNHDNFKSCPARRDRAETFLLSTTKDVFFESVRRAYPTVSVELPDSNACDSRIRARMADRFPIAHVRTGNIIVEALARTAADQGMGKFYKLVWQLGGSAWFENAAGRTEICAGQAMIVPFSSSYRLQSGTNYNALTVVFGIDQMPRWKGLAAELSGRPLMLNDAFNAAAAGLGSLFHAKGDARSASRVVEHAVNLVFHTLLDSLDGTPLAPTHGSARLARARVLVEQHLDDGGYSISQFAEALGLSRRSLYQMFRDHDMTPAGFIKQIRLEHARHDVLLVGVDAPSLTEVALRNGFSDSASFSRAFRNAFGVAPSVLRAAH</sequence>
<dbReference type="Pfam" id="PF14525">
    <property type="entry name" value="AraC_binding_2"/>
    <property type="match status" value="1"/>
</dbReference>
<comment type="subcellular location">
    <subcellularLocation>
        <location evidence="1">Cytoplasm</location>
    </subcellularLocation>
</comment>
<dbReference type="InterPro" id="IPR018060">
    <property type="entry name" value="HTH_AraC"/>
</dbReference>
<accession>A0ABY9H062</accession>
<protein>
    <submittedName>
        <fullName evidence="8">AraC family transcriptional regulator</fullName>
    </submittedName>
</protein>
<dbReference type="Pfam" id="PF12833">
    <property type="entry name" value="HTH_18"/>
    <property type="match status" value="1"/>
</dbReference>
<comment type="function">
    <text evidence="6">Regulatory protein of the TOL plasmid xyl operons. XylS activates the xylXYZLTEGFJQKIH operon required for the degradation of toluene, m-xylene and p-xylene.</text>
</comment>
<dbReference type="InterPro" id="IPR050204">
    <property type="entry name" value="AraC_XylS_family_regulators"/>
</dbReference>
<feature type="domain" description="HTH araC/xylS-type" evidence="7">
    <location>
        <begin position="219"/>
        <end position="320"/>
    </location>
</feature>
<dbReference type="InterPro" id="IPR018062">
    <property type="entry name" value="HTH_AraC-typ_CS"/>
</dbReference>
<dbReference type="Gene3D" id="1.10.10.60">
    <property type="entry name" value="Homeodomain-like"/>
    <property type="match status" value="1"/>
</dbReference>
<evidence type="ECO:0000256" key="6">
    <source>
        <dbReference type="ARBA" id="ARBA00037345"/>
    </source>
</evidence>
<evidence type="ECO:0000256" key="2">
    <source>
        <dbReference type="ARBA" id="ARBA00023015"/>
    </source>
</evidence>
<keyword evidence="3" id="KW-0238">DNA-binding</keyword>
<gene>
    <name evidence="8" type="ORF">PSH88_20320</name>
</gene>
<dbReference type="PANTHER" id="PTHR46796:SF6">
    <property type="entry name" value="ARAC SUBFAMILY"/>
    <property type="match status" value="1"/>
</dbReference>
<dbReference type="PANTHER" id="PTHR46796">
    <property type="entry name" value="HTH-TYPE TRANSCRIPTIONAL ACTIVATOR RHAS-RELATED"/>
    <property type="match status" value="1"/>
</dbReference>
<keyword evidence="2" id="KW-0805">Transcription regulation</keyword>
<keyword evidence="9" id="KW-1185">Reference proteome</keyword>
<dbReference type="SMART" id="SM00342">
    <property type="entry name" value="HTH_ARAC"/>
    <property type="match status" value="1"/>
</dbReference>
<evidence type="ECO:0000256" key="4">
    <source>
        <dbReference type="ARBA" id="ARBA00023159"/>
    </source>
</evidence>
<dbReference type="InterPro" id="IPR035418">
    <property type="entry name" value="AraC-bd_2"/>
</dbReference>
<dbReference type="Proteomes" id="UP001230768">
    <property type="component" value="Chromosome"/>
</dbReference>
<reference evidence="8 9" key="1">
    <citation type="submission" date="2023-02" db="EMBL/GenBank/DDBJ databases">
        <title>Evolution of Hrp T3SS in non-pathogenic Pseudomonas fluorescens.</title>
        <authorList>
            <person name="Liao K."/>
            <person name="Wei H."/>
            <person name="Gu Y."/>
        </authorList>
    </citation>
    <scope>NUCLEOTIDE SEQUENCE [LARGE SCALE GENOMIC DNA]</scope>
    <source>
        <strain evidence="8 9">FP607</strain>
    </source>
</reference>
<keyword evidence="5" id="KW-0804">Transcription</keyword>
<dbReference type="PROSITE" id="PS01124">
    <property type="entry name" value="HTH_ARAC_FAMILY_2"/>
    <property type="match status" value="1"/>
</dbReference>
<dbReference type="SUPFAM" id="SSF46689">
    <property type="entry name" value="Homeodomain-like"/>
    <property type="match status" value="1"/>
</dbReference>